<accession>A0ABR1AGY4</accession>
<evidence type="ECO:0000256" key="1">
    <source>
        <dbReference type="SAM" id="MobiDB-lite"/>
    </source>
</evidence>
<evidence type="ECO:0000256" key="2">
    <source>
        <dbReference type="SAM" id="SignalP"/>
    </source>
</evidence>
<keyword evidence="4" id="KW-1185">Reference proteome</keyword>
<comment type="caution">
    <text evidence="3">The sequence shown here is derived from an EMBL/GenBank/DDBJ whole genome shotgun (WGS) entry which is preliminary data.</text>
</comment>
<name>A0ABR1AGY4_POLSC</name>
<feature type="signal peptide" evidence="2">
    <location>
        <begin position="1"/>
        <end position="30"/>
    </location>
</feature>
<feature type="compositionally biased region" description="Polar residues" evidence="1">
    <location>
        <begin position="67"/>
        <end position="85"/>
    </location>
</feature>
<dbReference type="Proteomes" id="UP001359485">
    <property type="component" value="Unassembled WGS sequence"/>
</dbReference>
<feature type="chain" id="PRO_5045200651" evidence="2">
    <location>
        <begin position="31"/>
        <end position="116"/>
    </location>
</feature>
<keyword evidence="2" id="KW-0732">Signal</keyword>
<feature type="region of interest" description="Disordered" evidence="1">
    <location>
        <begin position="38"/>
        <end position="91"/>
    </location>
</feature>
<sequence length="116" mass="12843">MEDGSVSNGSSRSVWPILCLLLLELPSTTKLKVQVIATKNNPRQKSRSEGSTLHVVKRRTSGRMDGVNSQSTPTPNNSANITQPFPTRHNKNDNAVLQCAVYQKKQKDLEVPDTQE</sequence>
<reference evidence="3 4" key="1">
    <citation type="submission" date="2023-09" db="EMBL/GenBank/DDBJ databases">
        <title>Genomes of two closely related lineages of the louse Polyplax serrata with different host specificities.</title>
        <authorList>
            <person name="Martinu J."/>
            <person name="Tarabai H."/>
            <person name="Stefka J."/>
            <person name="Hypsa V."/>
        </authorList>
    </citation>
    <scope>NUCLEOTIDE SEQUENCE [LARGE SCALE GENOMIC DNA]</scope>
    <source>
        <strain evidence="3">98ZLc_SE</strain>
    </source>
</reference>
<organism evidence="3 4">
    <name type="scientific">Polyplax serrata</name>
    <name type="common">Common mouse louse</name>
    <dbReference type="NCBI Taxonomy" id="468196"/>
    <lineage>
        <taxon>Eukaryota</taxon>
        <taxon>Metazoa</taxon>
        <taxon>Ecdysozoa</taxon>
        <taxon>Arthropoda</taxon>
        <taxon>Hexapoda</taxon>
        <taxon>Insecta</taxon>
        <taxon>Pterygota</taxon>
        <taxon>Neoptera</taxon>
        <taxon>Paraneoptera</taxon>
        <taxon>Psocodea</taxon>
        <taxon>Troctomorpha</taxon>
        <taxon>Phthiraptera</taxon>
        <taxon>Anoplura</taxon>
        <taxon>Polyplacidae</taxon>
        <taxon>Polyplax</taxon>
    </lineage>
</organism>
<gene>
    <name evidence="3" type="ORF">RUM44_003608</name>
</gene>
<protein>
    <submittedName>
        <fullName evidence="3">Uncharacterized protein</fullName>
    </submittedName>
</protein>
<evidence type="ECO:0000313" key="3">
    <source>
        <dbReference type="EMBL" id="KAK6619226.1"/>
    </source>
</evidence>
<proteinExistence type="predicted"/>
<dbReference type="EMBL" id="JAWJWF010000049">
    <property type="protein sequence ID" value="KAK6619226.1"/>
    <property type="molecule type" value="Genomic_DNA"/>
</dbReference>
<evidence type="ECO:0000313" key="4">
    <source>
        <dbReference type="Proteomes" id="UP001359485"/>
    </source>
</evidence>